<reference evidence="2" key="1">
    <citation type="submission" date="2014-09" db="EMBL/GenBank/DDBJ databases">
        <authorList>
            <person name="Sharma Rahul"/>
            <person name="Thines Marco"/>
        </authorList>
    </citation>
    <scope>NUCLEOTIDE SEQUENCE [LARGE SCALE GENOMIC DNA]</scope>
</reference>
<protein>
    <submittedName>
        <fullName evidence="1">Uncharacterized protein</fullName>
    </submittedName>
</protein>
<dbReference type="OMA" id="WAIRKCC"/>
<evidence type="ECO:0000313" key="2">
    <source>
        <dbReference type="Proteomes" id="UP000054928"/>
    </source>
</evidence>
<dbReference type="GeneID" id="36404686"/>
<organism evidence="1 2">
    <name type="scientific">Plasmopara halstedii</name>
    <name type="common">Downy mildew of sunflower</name>
    <dbReference type="NCBI Taxonomy" id="4781"/>
    <lineage>
        <taxon>Eukaryota</taxon>
        <taxon>Sar</taxon>
        <taxon>Stramenopiles</taxon>
        <taxon>Oomycota</taxon>
        <taxon>Peronosporomycetes</taxon>
        <taxon>Peronosporales</taxon>
        <taxon>Peronosporaceae</taxon>
        <taxon>Plasmopara</taxon>
    </lineage>
</organism>
<dbReference type="EMBL" id="CCYD01000428">
    <property type="protein sequence ID" value="CEG39380.1"/>
    <property type="molecule type" value="Genomic_DNA"/>
</dbReference>
<proteinExistence type="predicted"/>
<evidence type="ECO:0000313" key="1">
    <source>
        <dbReference type="EMBL" id="CEG39380.1"/>
    </source>
</evidence>
<dbReference type="Proteomes" id="UP000054928">
    <property type="component" value="Unassembled WGS sequence"/>
</dbReference>
<sequence>MDNIEVSLRLIAAITHEQLASDSIDEAIQAMTRVLAYLNLQHVDSLQQTNTQIKSLLIQIEQTFHQWHKLQQSIDKAMNFRLWILWVELGCTLAVLYWCKTRQMKNCFQLVANTKPPTNFPTLESNFHREEQVAFICNLWNAVIANPLAKVPAKVVEEMMPELAEVFFHWMTVAMRGYETIYIAHVATRFLDHVNMVLMDSMQLENALVIVATCKLKTENLNQNAALISVATLILSALNRTHRNPEATKCLEILSAATVEELSHRPFPEPQNPTASVALALGIAYLDETRHSIVSEMSGNATLLCQFALLRLVSFQLLSSQLKPYDVGAIMDYQARLQQRLKTMILESSHADLQEYSLRQVEISIEDMIDFLCSSRQIYLALLDALKKLLSPSLFLSITSNQLQSTADHSVQDEHRLPPGSKIVAFIQRFYEAVAPLLEVLSNRYIVRSFLALSRMEFAREICASPSVNVPMQAVTKQLELELEQSPSTSDSIFAPIFQSHTARHHIIIPAEMDVIAGCQTLAIGLMVQRKLRILLFHCASLSDDVLTLIFSGLYNVFEPVDAFAHRFLNVCLLHLHQFFPLYSVFPHYLKKTLDAYPIAASRQALTKVCGTIFGSLFDSEAFTKLAKQDTVSTKIAQQMTLWAIRKCCDRCNELFIKENGLSPSSGVGSDESSEQNQFPTKVTTTLTVANSTRESDALYLANLVFELLKMAPVVILKVCAMEVEQLIAYWVDNLSILRQLKNALFATISQDCEAEKRAWLAAWYIEIDRQYPIASQAAGKSRL</sequence>
<dbReference type="RefSeq" id="XP_024575749.1">
    <property type="nucleotide sequence ID" value="XM_024724921.1"/>
</dbReference>
<dbReference type="AlphaFoldDB" id="A0A0P1AG09"/>
<accession>A0A0P1AG09</accession>
<dbReference type="OrthoDB" id="101101at2759"/>
<name>A0A0P1AG09_PLAHL</name>
<keyword evidence="2" id="KW-1185">Reference proteome</keyword>